<name>A0A816Q0C0_9BILA</name>
<keyword evidence="1" id="KW-1133">Transmembrane helix</keyword>
<dbReference type="AlphaFoldDB" id="A0A816Q0C0"/>
<protein>
    <recommendedName>
        <fullName evidence="4">Vomeronasal type-1 receptor</fullName>
    </recommendedName>
</protein>
<dbReference type="Proteomes" id="UP000663824">
    <property type="component" value="Unassembled WGS sequence"/>
</dbReference>
<evidence type="ECO:0000313" key="2">
    <source>
        <dbReference type="EMBL" id="CAF2053750.1"/>
    </source>
</evidence>
<feature type="transmembrane region" description="Helical" evidence="1">
    <location>
        <begin position="65"/>
        <end position="88"/>
    </location>
</feature>
<organism evidence="2 3">
    <name type="scientific">Rotaria magnacalcarata</name>
    <dbReference type="NCBI Taxonomy" id="392030"/>
    <lineage>
        <taxon>Eukaryota</taxon>
        <taxon>Metazoa</taxon>
        <taxon>Spiralia</taxon>
        <taxon>Gnathifera</taxon>
        <taxon>Rotifera</taxon>
        <taxon>Eurotatoria</taxon>
        <taxon>Bdelloidea</taxon>
        <taxon>Philodinida</taxon>
        <taxon>Philodinidae</taxon>
        <taxon>Rotaria</taxon>
    </lineage>
</organism>
<feature type="transmembrane region" description="Helical" evidence="1">
    <location>
        <begin position="218"/>
        <end position="239"/>
    </location>
</feature>
<comment type="caution">
    <text evidence="2">The sequence shown here is derived from an EMBL/GenBank/DDBJ whole genome shotgun (WGS) entry which is preliminary data.</text>
</comment>
<evidence type="ECO:0000256" key="1">
    <source>
        <dbReference type="SAM" id="Phobius"/>
    </source>
</evidence>
<keyword evidence="1" id="KW-0812">Transmembrane</keyword>
<proteinExistence type="predicted"/>
<reference evidence="2" key="1">
    <citation type="submission" date="2021-02" db="EMBL/GenBank/DDBJ databases">
        <authorList>
            <person name="Nowell W R."/>
        </authorList>
    </citation>
    <scope>NUCLEOTIDE SEQUENCE</scope>
</reference>
<dbReference type="SUPFAM" id="SSF81321">
    <property type="entry name" value="Family A G protein-coupled receptor-like"/>
    <property type="match status" value="1"/>
</dbReference>
<feature type="transmembrane region" description="Helical" evidence="1">
    <location>
        <begin position="34"/>
        <end position="53"/>
    </location>
</feature>
<gene>
    <name evidence="2" type="ORF">MBJ925_LOCUS13649</name>
</gene>
<keyword evidence="1" id="KW-0472">Membrane</keyword>
<feature type="transmembrane region" description="Helical" evidence="1">
    <location>
        <begin position="183"/>
        <end position="206"/>
    </location>
</feature>
<evidence type="ECO:0000313" key="3">
    <source>
        <dbReference type="Proteomes" id="UP000663824"/>
    </source>
</evidence>
<dbReference type="EMBL" id="CAJNRE010006321">
    <property type="protein sequence ID" value="CAF2053750.1"/>
    <property type="molecule type" value="Genomic_DNA"/>
</dbReference>
<accession>A0A816Q0C0</accession>
<dbReference type="Gene3D" id="1.20.1070.10">
    <property type="entry name" value="Rhodopsin 7-helix transmembrane proteins"/>
    <property type="match status" value="1"/>
</dbReference>
<sequence length="276" mass="32360">MILSRALGIDCALSFIRILIIYRHSRSMTTLLGFNFAIVDSIVIVVFVCQLIYRLTTDGNDKLCVFRGFLLHSSCGLLYRSFCVQALYRLSATIRERRQYLQSECTITCIILVQWLVSLDFALSLRLDGRIEFQTVYRICQVLMHELNLHKSYILMISKAIQCAVIHQNIFERQRQKHDFRIFHNLILLIISLVVMHFPSIIFFLITQFSHVTLPMYAQSICYVTISLGHGFSMLLCLFHNDDIRKCLKKTIRKNRRRFLCVRFILNPIQITPIRT</sequence>
<evidence type="ECO:0008006" key="4">
    <source>
        <dbReference type="Google" id="ProtNLM"/>
    </source>
</evidence>